<dbReference type="PIRSF" id="PIRSF006241">
    <property type="entry name" value="HyI"/>
    <property type="match status" value="1"/>
</dbReference>
<dbReference type="SUPFAM" id="SSF51658">
    <property type="entry name" value="Xylose isomerase-like"/>
    <property type="match status" value="1"/>
</dbReference>
<protein>
    <recommendedName>
        <fullName evidence="3">Xylose isomerase-like TIM barrel domain-containing protein</fullName>
    </recommendedName>
</protein>
<dbReference type="RefSeq" id="WP_041066382.1">
    <property type="nucleotide sequence ID" value="NZ_JXAL01000027.1"/>
</dbReference>
<dbReference type="PANTHER" id="PTHR43489">
    <property type="entry name" value="ISOMERASE"/>
    <property type="match status" value="1"/>
</dbReference>
<gene>
    <name evidence="4" type="ORF">SD71_18120</name>
</gene>
<dbReference type="InterPro" id="IPR013022">
    <property type="entry name" value="Xyl_isomerase-like_TIM-brl"/>
</dbReference>
<dbReference type="Gene3D" id="3.20.20.150">
    <property type="entry name" value="Divalent-metal-dependent TIM barrel enzymes"/>
    <property type="match status" value="1"/>
</dbReference>
<keyword evidence="5" id="KW-1185">Reference proteome</keyword>
<dbReference type="EMBL" id="JXAL01000027">
    <property type="protein sequence ID" value="KIL34681.1"/>
    <property type="molecule type" value="Genomic_DNA"/>
</dbReference>
<comment type="caution">
    <text evidence="4">The sequence shown here is derived from an EMBL/GenBank/DDBJ whole genome shotgun (WGS) entry which is preliminary data.</text>
</comment>
<evidence type="ECO:0000259" key="3">
    <source>
        <dbReference type="Pfam" id="PF01261"/>
    </source>
</evidence>
<accession>A0ABR5A0W6</accession>
<evidence type="ECO:0000313" key="5">
    <source>
        <dbReference type="Proteomes" id="UP000054526"/>
    </source>
</evidence>
<proteinExistence type="inferred from homology"/>
<feature type="domain" description="Xylose isomerase-like TIM barrel" evidence="3">
    <location>
        <begin position="20"/>
        <end position="239"/>
    </location>
</feature>
<sequence length="278" mass="31043">MYRYSATQWIFGNESLETSLQRLKKYGYDGVELAAEPYTTDIEATRKLLDQYGLIVTSLCGIYTRERDLASPNAEIRAKAVQYVKDSVDMAAALGATHVIVVPNAVGRTNTESTRAEEWVHAVNGIREAGQYAATKNINLAIEAINRFEAYLAINLTTALQLVEEVNLPSVKLMADAFHMNIEERDEVAILKKIAPYLIHVHIADNTREAAGMGNTDFEAILRTLKEINYQGPLTMEFMPPVGDTYTIAEQGGSEELFDQYTERSIQEMKRIVAKLNG</sequence>
<dbReference type="PANTHER" id="PTHR43489:SF7">
    <property type="entry name" value="3-DEHYDRO-D-GULOSIDE 4-EPIMERASE-RELATED"/>
    <property type="match status" value="1"/>
</dbReference>
<keyword evidence="1 2" id="KW-0413">Isomerase</keyword>
<dbReference type="Pfam" id="PF01261">
    <property type="entry name" value="AP_endonuc_2"/>
    <property type="match status" value="1"/>
</dbReference>
<dbReference type="InterPro" id="IPR036237">
    <property type="entry name" value="Xyl_isomerase-like_sf"/>
</dbReference>
<dbReference type="InterPro" id="IPR050417">
    <property type="entry name" value="Sugar_Epim/Isomerase"/>
</dbReference>
<organism evidence="4 5">
    <name type="scientific">Cohnella kolymensis</name>
    <dbReference type="NCBI Taxonomy" id="1590652"/>
    <lineage>
        <taxon>Bacteria</taxon>
        <taxon>Bacillati</taxon>
        <taxon>Bacillota</taxon>
        <taxon>Bacilli</taxon>
        <taxon>Bacillales</taxon>
        <taxon>Paenibacillaceae</taxon>
        <taxon>Cohnella</taxon>
    </lineage>
</organism>
<comment type="similarity">
    <text evidence="2">Belongs to the hyi family.</text>
</comment>
<evidence type="ECO:0000313" key="4">
    <source>
        <dbReference type="EMBL" id="KIL34681.1"/>
    </source>
</evidence>
<dbReference type="InterPro" id="IPR026040">
    <property type="entry name" value="HyI-like"/>
</dbReference>
<name>A0ABR5A0W6_9BACL</name>
<evidence type="ECO:0000256" key="1">
    <source>
        <dbReference type="ARBA" id="ARBA00023235"/>
    </source>
</evidence>
<evidence type="ECO:0000256" key="2">
    <source>
        <dbReference type="PIRNR" id="PIRNR006241"/>
    </source>
</evidence>
<reference evidence="4 5" key="1">
    <citation type="submission" date="2014-12" db="EMBL/GenBank/DDBJ databases">
        <title>Draft genome sequence of Cohnella kolymensis strain B-2846.</title>
        <authorList>
            <person name="Karlyshev A.V."/>
            <person name="Kudryashova E.B."/>
        </authorList>
    </citation>
    <scope>NUCLEOTIDE SEQUENCE [LARGE SCALE GENOMIC DNA]</scope>
    <source>
        <strain evidence="4 5">VKM B-2846</strain>
    </source>
</reference>
<dbReference type="Proteomes" id="UP000054526">
    <property type="component" value="Unassembled WGS sequence"/>
</dbReference>